<keyword evidence="2" id="KW-0808">Transferase</keyword>
<reference evidence="5 6" key="1">
    <citation type="submission" date="2019-10" db="EMBL/GenBank/DDBJ databases">
        <title>Rubrobacter sp nov SCSIO 52090 isolated from a deep-sea sediment in the South China Sea.</title>
        <authorList>
            <person name="Chen R.W."/>
        </authorList>
    </citation>
    <scope>NUCLEOTIDE SEQUENCE [LARGE SCALE GENOMIC DNA]</scope>
    <source>
        <strain evidence="5 6">SCSIO 52909</strain>
    </source>
</reference>
<evidence type="ECO:0000313" key="6">
    <source>
        <dbReference type="Proteomes" id="UP000501452"/>
    </source>
</evidence>
<dbReference type="InterPro" id="IPR013785">
    <property type="entry name" value="Aldolase_TIM"/>
</dbReference>
<keyword evidence="6" id="KW-1185">Reference proteome</keyword>
<dbReference type="EMBL" id="CP045119">
    <property type="protein sequence ID" value="QIN85030.1"/>
    <property type="molecule type" value="Genomic_DNA"/>
</dbReference>
<proteinExistence type="predicted"/>
<evidence type="ECO:0000256" key="3">
    <source>
        <dbReference type="ARBA" id="ARBA00022723"/>
    </source>
</evidence>
<keyword evidence="3" id="KW-0479">Metal-binding</keyword>
<name>A0A6G8QEW8_9ACTN</name>
<dbReference type="Gene3D" id="3.20.20.70">
    <property type="entry name" value="Aldolase class I"/>
    <property type="match status" value="1"/>
</dbReference>
<comment type="cofactor">
    <cofactor evidence="1">
        <name>Zn(2+)</name>
        <dbReference type="ChEBI" id="CHEBI:29105"/>
    </cofactor>
</comment>
<keyword evidence="4" id="KW-0862">Zinc</keyword>
<dbReference type="GO" id="GO:0043720">
    <property type="term" value="F:3-keto-5-aminohexanoate cleavage activity"/>
    <property type="evidence" value="ECO:0007669"/>
    <property type="project" value="InterPro"/>
</dbReference>
<dbReference type="PANTHER" id="PTHR37418:SF2">
    <property type="entry name" value="3-KETO-5-AMINOHEXANOATE CLEAVAGE ENZYME"/>
    <property type="match status" value="1"/>
</dbReference>
<dbReference type="Proteomes" id="UP000501452">
    <property type="component" value="Chromosome"/>
</dbReference>
<evidence type="ECO:0000256" key="4">
    <source>
        <dbReference type="ARBA" id="ARBA00022833"/>
    </source>
</evidence>
<dbReference type="KEGG" id="rub:GBA63_04640"/>
<evidence type="ECO:0000256" key="1">
    <source>
        <dbReference type="ARBA" id="ARBA00001947"/>
    </source>
</evidence>
<dbReference type="AlphaFoldDB" id="A0A6G8QEW8"/>
<sequence>MTVPGQSAAIPITPDEIIESAVGAHEAGATIVHLHVREPETGKPSSDIGLFREVVSGIKERCDVIVQPTTGGGKGMSLEERAAVLPELEPEMATFNTGSFNFGLFPIAERGNPGDFEDWEVDYLEGTRDYIFRNTFADMEKVCAMFRESGAKPELEAYDVGHLYNIKYLIDRGLLDTPVHVQFVLGVMGANAATIEQLMHMRRTAMDLFGDGFTWSAAGVGYPAEYHLAAMCLMLGGHVRVGLEDNLRVSRKKRAETNAELVEKAVALAAMFDREPATPDEARGVFGLKGRSAVAF</sequence>
<protein>
    <submittedName>
        <fullName evidence="5">3-keto-5-aminohexanoate cleavage protein</fullName>
    </submittedName>
</protein>
<evidence type="ECO:0000256" key="2">
    <source>
        <dbReference type="ARBA" id="ARBA00022679"/>
    </source>
</evidence>
<dbReference type="GO" id="GO:0046872">
    <property type="term" value="F:metal ion binding"/>
    <property type="evidence" value="ECO:0007669"/>
    <property type="project" value="UniProtKB-KW"/>
</dbReference>
<dbReference type="PANTHER" id="PTHR37418">
    <property type="entry name" value="3-KETO-5-AMINOHEXANOATE CLEAVAGE ENZYME-RELATED"/>
    <property type="match status" value="1"/>
</dbReference>
<accession>A0A6G8QEW8</accession>
<evidence type="ECO:0000313" key="5">
    <source>
        <dbReference type="EMBL" id="QIN85030.1"/>
    </source>
</evidence>
<organism evidence="5 6">
    <name type="scientific">Rubrobacter tropicus</name>
    <dbReference type="NCBI Taxonomy" id="2653851"/>
    <lineage>
        <taxon>Bacteria</taxon>
        <taxon>Bacillati</taxon>
        <taxon>Actinomycetota</taxon>
        <taxon>Rubrobacteria</taxon>
        <taxon>Rubrobacterales</taxon>
        <taxon>Rubrobacteraceae</taxon>
        <taxon>Rubrobacter</taxon>
    </lineage>
</organism>
<dbReference type="InterPro" id="IPR008567">
    <property type="entry name" value="BKACE"/>
</dbReference>
<gene>
    <name evidence="5" type="ORF">GBA63_04640</name>
</gene>
<dbReference type="Pfam" id="PF05853">
    <property type="entry name" value="BKACE"/>
    <property type="match status" value="1"/>
</dbReference>